<evidence type="ECO:0000313" key="2">
    <source>
        <dbReference type="EMBL" id="PNQ72171.1"/>
    </source>
</evidence>
<keyword evidence="3" id="KW-1185">Reference proteome</keyword>
<protein>
    <submittedName>
        <fullName evidence="2">Uncharacterized protein</fullName>
    </submittedName>
</protein>
<keyword evidence="1" id="KW-1133">Transmembrane helix</keyword>
<feature type="transmembrane region" description="Helical" evidence="1">
    <location>
        <begin position="36"/>
        <end position="55"/>
    </location>
</feature>
<sequence length="347" mass="37816">MNALVLFSIIFYSTYKFITFKSILSFMTAFFKFRYLLNWKIITGVLLIFATMQVYSQVPPPPPCLANGNNGFGGAVGEGVFSSATGNTNPIVFGMQVHPDSGSMDDILVFYIDTGAPGRNAIDNTVDDNGDVYRIAITNSDSFGFGSHITFPPGFEASYAVAVDVNFGGLYAIPASGTISTNDLEFVSTVNSTLTSPTQLYYEFSFSWEAIGLTSGDEFEIVGLYVRNNGFSSDEAYGEGVSAGTSGSDDITFIDSITLPGCGETLSNNSNEDEALDLYYVNNQLFLKGINDLVSISVYDIHGRNIYQKEHEVNDVTPIHLELNKNQLQFIVVESSKAKKVLKVIPN</sequence>
<accession>A0A2K1DVW0</accession>
<name>A0A2K1DVW0_9FLAO</name>
<reference evidence="2 3" key="1">
    <citation type="submission" date="2018-01" db="EMBL/GenBank/DDBJ databases">
        <title>The draft genome of Hanstruepera neustonica JCM19743.</title>
        <authorList>
            <person name="He R.-H."/>
            <person name="Du Z.-J."/>
        </authorList>
    </citation>
    <scope>NUCLEOTIDE SEQUENCE [LARGE SCALE GENOMIC DNA]</scope>
    <source>
        <strain evidence="2 3">JCM19743</strain>
    </source>
</reference>
<keyword evidence="1" id="KW-0812">Transmembrane</keyword>
<dbReference type="Proteomes" id="UP000236641">
    <property type="component" value="Unassembled WGS sequence"/>
</dbReference>
<evidence type="ECO:0000256" key="1">
    <source>
        <dbReference type="SAM" id="Phobius"/>
    </source>
</evidence>
<evidence type="ECO:0000313" key="3">
    <source>
        <dbReference type="Proteomes" id="UP000236641"/>
    </source>
</evidence>
<comment type="caution">
    <text evidence="2">The sequence shown here is derived from an EMBL/GenBank/DDBJ whole genome shotgun (WGS) entry which is preliminary data.</text>
</comment>
<feature type="transmembrane region" description="Helical" evidence="1">
    <location>
        <begin position="6"/>
        <end position="24"/>
    </location>
</feature>
<proteinExistence type="predicted"/>
<gene>
    <name evidence="2" type="ORF">C1T31_12655</name>
</gene>
<keyword evidence="1" id="KW-0472">Membrane</keyword>
<organism evidence="2 3">
    <name type="scientific">Hanstruepera neustonica</name>
    <dbReference type="NCBI Taxonomy" id="1445657"/>
    <lineage>
        <taxon>Bacteria</taxon>
        <taxon>Pseudomonadati</taxon>
        <taxon>Bacteroidota</taxon>
        <taxon>Flavobacteriia</taxon>
        <taxon>Flavobacteriales</taxon>
        <taxon>Flavobacteriaceae</taxon>
        <taxon>Hanstruepera</taxon>
    </lineage>
</organism>
<dbReference type="AlphaFoldDB" id="A0A2K1DVW0"/>
<dbReference type="EMBL" id="POWF01000010">
    <property type="protein sequence ID" value="PNQ72171.1"/>
    <property type="molecule type" value="Genomic_DNA"/>
</dbReference>